<dbReference type="Gene3D" id="3.10.450.40">
    <property type="match status" value="1"/>
</dbReference>
<dbReference type="InterPro" id="IPR007048">
    <property type="entry name" value="IraD/Gp25-like"/>
</dbReference>
<comment type="caution">
    <text evidence="2">The sequence shown here is derived from an EMBL/GenBank/DDBJ whole genome shotgun (WGS) entry which is preliminary data.</text>
</comment>
<protein>
    <recommendedName>
        <fullName evidence="1">IraD/Gp25-like domain-containing protein</fullName>
    </recommendedName>
</protein>
<evidence type="ECO:0000313" key="3">
    <source>
        <dbReference type="Proteomes" id="UP000557307"/>
    </source>
</evidence>
<dbReference type="AlphaFoldDB" id="A0A840TFA6"/>
<keyword evidence="3" id="KW-1185">Reference proteome</keyword>
<dbReference type="SUPFAM" id="SSF160719">
    <property type="entry name" value="gpW/gp25-like"/>
    <property type="match status" value="1"/>
</dbReference>
<feature type="domain" description="IraD/Gp25-like" evidence="1">
    <location>
        <begin position="33"/>
        <end position="121"/>
    </location>
</feature>
<dbReference type="Pfam" id="PF04965">
    <property type="entry name" value="GPW_gp25"/>
    <property type="match status" value="1"/>
</dbReference>
<reference evidence="2 3" key="1">
    <citation type="submission" date="2020-08" db="EMBL/GenBank/DDBJ databases">
        <title>Genomic Encyclopedia of Type Strains, Phase IV (KMG-IV): sequencing the most valuable type-strain genomes for metagenomic binning, comparative biology and taxonomic classification.</title>
        <authorList>
            <person name="Goeker M."/>
        </authorList>
    </citation>
    <scope>NUCLEOTIDE SEQUENCE [LARGE SCALE GENOMIC DNA]</scope>
    <source>
        <strain evidence="2 3">DSM 105074</strain>
    </source>
</reference>
<dbReference type="EMBL" id="JACHGF010000001">
    <property type="protein sequence ID" value="MBB5282184.1"/>
    <property type="molecule type" value="Genomic_DNA"/>
</dbReference>
<dbReference type="Proteomes" id="UP000557307">
    <property type="component" value="Unassembled WGS sequence"/>
</dbReference>
<accession>A0A840TFA6</accession>
<sequence>MDPTQVPYDDFIGRGWSFPPTFEPVVGVHMTEQAADIDASLHILLTTLTGERIMQPRYGCNVQELLFEPLDTTFLTHMKDKIETAILYFESRIKLDNLLIESNPREGKVLVQVDYTIKGTNSRFNFVYPFYVREGTELIQLLTQVPPTDHSL</sequence>
<gene>
    <name evidence="2" type="ORF">HNQ92_000305</name>
</gene>
<evidence type="ECO:0000259" key="1">
    <source>
        <dbReference type="Pfam" id="PF04965"/>
    </source>
</evidence>
<organism evidence="2 3">
    <name type="scientific">Rhabdobacter roseus</name>
    <dbReference type="NCBI Taxonomy" id="1655419"/>
    <lineage>
        <taxon>Bacteria</taxon>
        <taxon>Pseudomonadati</taxon>
        <taxon>Bacteroidota</taxon>
        <taxon>Cytophagia</taxon>
        <taxon>Cytophagales</taxon>
        <taxon>Cytophagaceae</taxon>
        <taxon>Rhabdobacter</taxon>
    </lineage>
</organism>
<proteinExistence type="predicted"/>
<evidence type="ECO:0000313" key="2">
    <source>
        <dbReference type="EMBL" id="MBB5282184.1"/>
    </source>
</evidence>
<name>A0A840TFA6_9BACT</name>
<dbReference type="RefSeq" id="WP_184169865.1">
    <property type="nucleotide sequence ID" value="NZ_JACHGF010000001.1"/>
</dbReference>